<proteinExistence type="predicted"/>
<dbReference type="Pfam" id="PF18050">
    <property type="entry name" value="Cyclophil_like2"/>
    <property type="match status" value="1"/>
</dbReference>
<protein>
    <recommendedName>
        <fullName evidence="1">Cyclophilin-like domain-containing protein</fullName>
    </recommendedName>
</protein>
<gene>
    <name evidence="2" type="ORF">LCGC14_2402520</name>
</gene>
<name>A0A0F9E7A3_9ZZZZ</name>
<evidence type="ECO:0000259" key="1">
    <source>
        <dbReference type="Pfam" id="PF18050"/>
    </source>
</evidence>
<accession>A0A0F9E7A3</accession>
<comment type="caution">
    <text evidence="2">The sequence shown here is derived from an EMBL/GenBank/DDBJ whole genome shotgun (WGS) entry which is preliminary data.</text>
</comment>
<feature type="domain" description="Cyclophilin-like" evidence="1">
    <location>
        <begin position="69"/>
        <end position="151"/>
    </location>
</feature>
<dbReference type="InterPro" id="IPR041183">
    <property type="entry name" value="Cyclophilin-like"/>
</dbReference>
<dbReference type="Gene3D" id="2.40.100.20">
    <property type="match status" value="1"/>
</dbReference>
<sequence>MNNEFHIETDHVNTLVSLKRCHYLRNIKQLGLFMLFGFALASVNAEEITEPPNKTIQASTKSEESLMWLTIGQRQFAVTLADTEAAREFESMLPLCLDMDDLNRNEKHANLPKALPTETIEPKTIKKGDLMLWGSRTLVVFYKKFDTSYSYT</sequence>
<dbReference type="InterPro" id="IPR029000">
    <property type="entry name" value="Cyclophilin-like_dom_sf"/>
</dbReference>
<evidence type="ECO:0000313" key="2">
    <source>
        <dbReference type="EMBL" id="KKL25716.1"/>
    </source>
</evidence>
<organism evidence="2">
    <name type="scientific">marine sediment metagenome</name>
    <dbReference type="NCBI Taxonomy" id="412755"/>
    <lineage>
        <taxon>unclassified sequences</taxon>
        <taxon>metagenomes</taxon>
        <taxon>ecological metagenomes</taxon>
    </lineage>
</organism>
<dbReference type="EMBL" id="LAZR01036113">
    <property type="protein sequence ID" value="KKL25716.1"/>
    <property type="molecule type" value="Genomic_DNA"/>
</dbReference>
<reference evidence="2" key="1">
    <citation type="journal article" date="2015" name="Nature">
        <title>Complex archaea that bridge the gap between prokaryotes and eukaryotes.</title>
        <authorList>
            <person name="Spang A."/>
            <person name="Saw J.H."/>
            <person name="Jorgensen S.L."/>
            <person name="Zaremba-Niedzwiedzka K."/>
            <person name="Martijn J."/>
            <person name="Lind A.E."/>
            <person name="van Eijk R."/>
            <person name="Schleper C."/>
            <person name="Guy L."/>
            <person name="Ettema T.J."/>
        </authorList>
    </citation>
    <scope>NUCLEOTIDE SEQUENCE</scope>
</reference>
<dbReference type="SUPFAM" id="SSF50891">
    <property type="entry name" value="Cyclophilin-like"/>
    <property type="match status" value="1"/>
</dbReference>
<dbReference type="AlphaFoldDB" id="A0A0F9E7A3"/>
<feature type="non-terminal residue" evidence="2">
    <location>
        <position position="152"/>
    </location>
</feature>